<sequence>MAAMKVGQVRYPWSTLAAQHAATHVVWNGKVLDLGSYLAGKNRWLGADVHAEIIAHLGQDATLAWTRSARMEKAATCLAALYTVGFIDQDSPGCLASNIILIVGLLMILGVVMARFILAVAFDWFLSWKLGKLTVDRKAVEAKYKQPRRSIFRKSTGLAKALASAPDPALAIVAAAAMDPKSAEIDTSLPDALRAYYTVVLVTCYSEGADSLQKTLDSIAATDYSDAHKLLFVVADGLITGSGNDKSTPEIVLSLMDEVHVAPTLPQSYIAVADGRKRHNRARVHVGWYTRVDGHKVPMVVVVKCGTDAEVTKPGNRGKRDGQIIVMDFFSRLLLNDRLTPMQFDLFFKLYALTGVNPMAYEICLMVDADTKVLPDSLARMVACMAQDKAIMGLCGETRIENKAESWVTAIQVFEYYISHHLGKAFESIFGGVTCLPGCFCMYRIKVKRESDGYWVPILASPEIIASYSVNVVDTLHKKNLLALGEDRYLSTLMLRTFPKRKMMFVPQALCRTVVPHTLTMLLSQRRRWINSTIHNLLELVLVRQLCGTFCFSMQFVVFMELVGTVSLPVAIAMTIYLLVCTALGNVQVIPLAMLLCVLGLPAVLIVLTSRKLEYIFWMLIYLLALPVWNFLLPVYAFWHFDDFSWGETRKIAGDSNRGPKDDHGAKDGDFDGSAIAMRALADWMRVLQAVPAPAGAAVPSHANMPPMPPVPAAAASAGMGGKRGPSGARA</sequence>
<dbReference type="EC" id="2.4.1.16" evidence="2"/>
<dbReference type="eggNOG" id="KOG2571">
    <property type="taxonomic scope" value="Eukaryota"/>
</dbReference>
<evidence type="ECO:0000256" key="10">
    <source>
        <dbReference type="SAM" id="MobiDB-lite"/>
    </source>
</evidence>
<dbReference type="GO" id="GO:0030428">
    <property type="term" value="C:cell septum"/>
    <property type="evidence" value="ECO:0007669"/>
    <property type="project" value="TreeGrafter"/>
</dbReference>
<evidence type="ECO:0000256" key="3">
    <source>
        <dbReference type="ARBA" id="ARBA00022475"/>
    </source>
</evidence>
<keyword evidence="5" id="KW-0808">Transferase</keyword>
<dbReference type="OrthoDB" id="370884at2759"/>
<proteinExistence type="predicted"/>
<dbReference type="VEuPathDB" id="FungiDB:AMAG_06169"/>
<evidence type="ECO:0000256" key="1">
    <source>
        <dbReference type="ARBA" id="ARBA00004651"/>
    </source>
</evidence>
<keyword evidence="4" id="KW-0328">Glycosyltransferase</keyword>
<dbReference type="AlphaFoldDB" id="A0A0L0SG29"/>
<evidence type="ECO:0000313" key="13">
    <source>
        <dbReference type="EMBL" id="KNE61340.1"/>
    </source>
</evidence>
<evidence type="ECO:0000256" key="7">
    <source>
        <dbReference type="ARBA" id="ARBA00022989"/>
    </source>
</evidence>
<dbReference type="GO" id="GO:0005886">
    <property type="term" value="C:plasma membrane"/>
    <property type="evidence" value="ECO:0007669"/>
    <property type="project" value="UniProtKB-SubCell"/>
</dbReference>
<evidence type="ECO:0000256" key="2">
    <source>
        <dbReference type="ARBA" id="ARBA00012543"/>
    </source>
</evidence>
<evidence type="ECO:0000256" key="5">
    <source>
        <dbReference type="ARBA" id="ARBA00022679"/>
    </source>
</evidence>
<keyword evidence="14" id="KW-1185">Reference proteome</keyword>
<keyword evidence="8 11" id="KW-0472">Membrane</keyword>
<evidence type="ECO:0000256" key="6">
    <source>
        <dbReference type="ARBA" id="ARBA00022692"/>
    </source>
</evidence>
<organism evidence="13 14">
    <name type="scientific">Allomyces macrogynus (strain ATCC 38327)</name>
    <name type="common">Allomyces javanicus var. macrogynus</name>
    <dbReference type="NCBI Taxonomy" id="578462"/>
    <lineage>
        <taxon>Eukaryota</taxon>
        <taxon>Fungi</taxon>
        <taxon>Fungi incertae sedis</taxon>
        <taxon>Blastocladiomycota</taxon>
        <taxon>Blastocladiomycetes</taxon>
        <taxon>Blastocladiales</taxon>
        <taxon>Blastocladiaceae</taxon>
        <taxon>Allomyces</taxon>
    </lineage>
</organism>
<feature type="transmembrane region" description="Helical" evidence="11">
    <location>
        <begin position="615"/>
        <end position="641"/>
    </location>
</feature>
<feature type="domain" description="Chitin synthase 4-like" evidence="12">
    <location>
        <begin position="9"/>
        <end position="86"/>
    </location>
</feature>
<dbReference type="Pfam" id="PF03142">
    <property type="entry name" value="Chitin_synth_2"/>
    <property type="match status" value="1"/>
</dbReference>
<keyword evidence="6 11" id="KW-0812">Transmembrane</keyword>
<dbReference type="InterPro" id="IPR029044">
    <property type="entry name" value="Nucleotide-diphossugar_trans"/>
</dbReference>
<evidence type="ECO:0000256" key="11">
    <source>
        <dbReference type="SAM" id="Phobius"/>
    </source>
</evidence>
<reference evidence="13 14" key="1">
    <citation type="submission" date="2009-11" db="EMBL/GenBank/DDBJ databases">
        <title>Annotation of Allomyces macrogynus ATCC 38327.</title>
        <authorList>
            <consortium name="The Broad Institute Genome Sequencing Platform"/>
            <person name="Russ C."/>
            <person name="Cuomo C."/>
            <person name="Burger G."/>
            <person name="Gray M.W."/>
            <person name="Holland P.W.H."/>
            <person name="King N."/>
            <person name="Lang F.B.F."/>
            <person name="Roger A.J."/>
            <person name="Ruiz-Trillo I."/>
            <person name="Young S.K."/>
            <person name="Zeng Q."/>
            <person name="Gargeya S."/>
            <person name="Fitzgerald M."/>
            <person name="Haas B."/>
            <person name="Abouelleil A."/>
            <person name="Alvarado L."/>
            <person name="Arachchi H.M."/>
            <person name="Berlin A."/>
            <person name="Chapman S.B."/>
            <person name="Gearin G."/>
            <person name="Goldberg J."/>
            <person name="Griggs A."/>
            <person name="Gujja S."/>
            <person name="Hansen M."/>
            <person name="Heiman D."/>
            <person name="Howarth C."/>
            <person name="Larimer J."/>
            <person name="Lui A."/>
            <person name="MacDonald P.J.P."/>
            <person name="McCowen C."/>
            <person name="Montmayeur A."/>
            <person name="Murphy C."/>
            <person name="Neiman D."/>
            <person name="Pearson M."/>
            <person name="Priest M."/>
            <person name="Roberts A."/>
            <person name="Saif S."/>
            <person name="Shea T."/>
            <person name="Sisk P."/>
            <person name="Stolte C."/>
            <person name="Sykes S."/>
            <person name="Wortman J."/>
            <person name="Nusbaum C."/>
            <person name="Birren B."/>
        </authorList>
    </citation>
    <scope>NUCLEOTIDE SEQUENCE [LARGE SCALE GENOMIC DNA]</scope>
    <source>
        <strain evidence="13 14">ATCC 38327</strain>
    </source>
</reference>
<dbReference type="CDD" id="cd04190">
    <property type="entry name" value="Chitin_synth_C"/>
    <property type="match status" value="1"/>
</dbReference>
<name>A0A0L0SG29_ALLM3</name>
<keyword evidence="3" id="KW-1003">Cell membrane</keyword>
<dbReference type="Gene3D" id="3.90.550.10">
    <property type="entry name" value="Spore Coat Polysaccharide Biosynthesis Protein SpsA, Chain A"/>
    <property type="match status" value="1"/>
</dbReference>
<evidence type="ECO:0000259" key="12">
    <source>
        <dbReference type="Pfam" id="PF22997"/>
    </source>
</evidence>
<comment type="subcellular location">
    <subcellularLocation>
        <location evidence="1">Cell membrane</location>
        <topology evidence="1">Multi-pass membrane protein</topology>
    </subcellularLocation>
</comment>
<dbReference type="STRING" id="578462.A0A0L0SG29"/>
<accession>A0A0L0SG29</accession>
<dbReference type="InterPro" id="IPR004835">
    <property type="entry name" value="Chitin_synth"/>
</dbReference>
<dbReference type="OMA" id="SQCISEL"/>
<evidence type="ECO:0000256" key="8">
    <source>
        <dbReference type="ARBA" id="ARBA00023136"/>
    </source>
</evidence>
<gene>
    <name evidence="13" type="ORF">AMAG_06169</name>
</gene>
<feature type="transmembrane region" description="Helical" evidence="11">
    <location>
        <begin position="566"/>
        <end position="585"/>
    </location>
</feature>
<evidence type="ECO:0000256" key="4">
    <source>
        <dbReference type="ARBA" id="ARBA00022676"/>
    </source>
</evidence>
<dbReference type="Proteomes" id="UP000054350">
    <property type="component" value="Unassembled WGS sequence"/>
</dbReference>
<dbReference type="PANTHER" id="PTHR22914">
    <property type="entry name" value="CHITIN SYNTHASE"/>
    <property type="match status" value="1"/>
</dbReference>
<keyword evidence="9" id="KW-0325">Glycoprotein</keyword>
<feature type="transmembrane region" description="Helical" evidence="11">
    <location>
        <begin position="99"/>
        <end position="122"/>
    </location>
</feature>
<dbReference type="GO" id="GO:0006031">
    <property type="term" value="P:chitin biosynthetic process"/>
    <property type="evidence" value="ECO:0007669"/>
    <property type="project" value="TreeGrafter"/>
</dbReference>
<evidence type="ECO:0000313" key="14">
    <source>
        <dbReference type="Proteomes" id="UP000054350"/>
    </source>
</evidence>
<protein>
    <recommendedName>
        <fullName evidence="2">chitin synthase</fullName>
        <ecNumber evidence="2">2.4.1.16</ecNumber>
    </recommendedName>
</protein>
<feature type="region of interest" description="Disordered" evidence="10">
    <location>
        <begin position="710"/>
        <end position="731"/>
    </location>
</feature>
<dbReference type="Pfam" id="PF22997">
    <property type="entry name" value="CHS4"/>
    <property type="match status" value="1"/>
</dbReference>
<dbReference type="GO" id="GO:0004100">
    <property type="term" value="F:chitin synthase activity"/>
    <property type="evidence" value="ECO:0007669"/>
    <property type="project" value="UniProtKB-EC"/>
</dbReference>
<dbReference type="SUPFAM" id="SSF53448">
    <property type="entry name" value="Nucleotide-diphospho-sugar transferases"/>
    <property type="match status" value="1"/>
</dbReference>
<dbReference type="PANTHER" id="PTHR22914:SF16">
    <property type="entry name" value="CHITIN SYNTHASE 3"/>
    <property type="match status" value="1"/>
</dbReference>
<dbReference type="InterPro" id="IPR054295">
    <property type="entry name" value="CHS4-like_dom"/>
</dbReference>
<reference evidence="13 14" key="2">
    <citation type="submission" date="2009-11" db="EMBL/GenBank/DDBJ databases">
        <title>The Genome Sequence of Allomyces macrogynus strain ATCC 38327.</title>
        <authorList>
            <consortium name="The Broad Institute Genome Sequencing Platform"/>
            <person name="Russ C."/>
            <person name="Cuomo C."/>
            <person name="Shea T."/>
            <person name="Young S.K."/>
            <person name="Zeng Q."/>
            <person name="Koehrsen M."/>
            <person name="Haas B."/>
            <person name="Borodovsky M."/>
            <person name="Guigo R."/>
            <person name="Alvarado L."/>
            <person name="Berlin A."/>
            <person name="Borenstein D."/>
            <person name="Chen Z."/>
            <person name="Engels R."/>
            <person name="Freedman E."/>
            <person name="Gellesch M."/>
            <person name="Goldberg J."/>
            <person name="Griggs A."/>
            <person name="Gujja S."/>
            <person name="Heiman D."/>
            <person name="Hepburn T."/>
            <person name="Howarth C."/>
            <person name="Jen D."/>
            <person name="Larson L."/>
            <person name="Lewis B."/>
            <person name="Mehta T."/>
            <person name="Park D."/>
            <person name="Pearson M."/>
            <person name="Roberts A."/>
            <person name="Saif S."/>
            <person name="Shenoy N."/>
            <person name="Sisk P."/>
            <person name="Stolte C."/>
            <person name="Sykes S."/>
            <person name="Walk T."/>
            <person name="White J."/>
            <person name="Yandava C."/>
            <person name="Burger G."/>
            <person name="Gray M.W."/>
            <person name="Holland P.W.H."/>
            <person name="King N."/>
            <person name="Lang F.B.F."/>
            <person name="Roger A.J."/>
            <person name="Ruiz-Trillo I."/>
            <person name="Lander E."/>
            <person name="Nusbaum C."/>
        </authorList>
    </citation>
    <scope>NUCLEOTIDE SEQUENCE [LARGE SCALE GENOMIC DNA]</scope>
    <source>
        <strain evidence="13 14">ATCC 38327</strain>
    </source>
</reference>
<evidence type="ECO:0000256" key="9">
    <source>
        <dbReference type="ARBA" id="ARBA00023180"/>
    </source>
</evidence>
<dbReference type="EMBL" id="GG745338">
    <property type="protein sequence ID" value="KNE61340.1"/>
    <property type="molecule type" value="Genomic_DNA"/>
</dbReference>
<feature type="transmembrane region" description="Helical" evidence="11">
    <location>
        <begin position="592"/>
        <end position="609"/>
    </location>
</feature>
<keyword evidence="7 11" id="KW-1133">Transmembrane helix</keyword>